<dbReference type="EMBL" id="CP001338">
    <property type="protein sequence ID" value="ACL17696.1"/>
    <property type="molecule type" value="Genomic_DNA"/>
</dbReference>
<sequence>MRVKTEILLIVSILNIIPFTIIIIGDWLGASIQSPWFTYIISYQGTSLISAYSNLGYVTSGILSPKSTISIVLWETGTVLLAAATCLLFYEHTNASPRHKVSGTLTILAGIAMLASLVQQYGPLLHGPAGIAIPVGLPLVFAVGWWVYRYEEPVDPSPAGEQAAGEGEQELQ</sequence>
<evidence type="ECO:0000259" key="2">
    <source>
        <dbReference type="Pfam" id="PF26224"/>
    </source>
</evidence>
<protein>
    <recommendedName>
        <fullName evidence="2">DUF8050 domain-containing protein</fullName>
    </recommendedName>
</protein>
<gene>
    <name evidence="3" type="ordered locus">Mpal_2416</name>
</gene>
<dbReference type="RefSeq" id="WP_012619015.1">
    <property type="nucleotide sequence ID" value="NC_011832.1"/>
</dbReference>
<accession>B8GEJ5</accession>
<dbReference type="Proteomes" id="UP000002457">
    <property type="component" value="Chromosome"/>
</dbReference>
<dbReference type="HOGENOM" id="CLU_1536658_0_0_2"/>
<feature type="transmembrane region" description="Helical" evidence="1">
    <location>
        <begin position="102"/>
        <end position="118"/>
    </location>
</feature>
<keyword evidence="1" id="KW-0812">Transmembrane</keyword>
<evidence type="ECO:0000313" key="4">
    <source>
        <dbReference type="Proteomes" id="UP000002457"/>
    </source>
</evidence>
<dbReference type="GeneID" id="7271329"/>
<feature type="transmembrane region" description="Helical" evidence="1">
    <location>
        <begin position="130"/>
        <end position="148"/>
    </location>
</feature>
<feature type="transmembrane region" description="Helical" evidence="1">
    <location>
        <begin position="71"/>
        <end position="90"/>
    </location>
</feature>
<dbReference type="STRING" id="521011.Mpal_2416"/>
<evidence type="ECO:0000313" key="3">
    <source>
        <dbReference type="EMBL" id="ACL17696.1"/>
    </source>
</evidence>
<dbReference type="Pfam" id="PF26224">
    <property type="entry name" value="DUF8050"/>
    <property type="match status" value="1"/>
</dbReference>
<feature type="transmembrane region" description="Helical" evidence="1">
    <location>
        <begin position="7"/>
        <end position="30"/>
    </location>
</feature>
<keyword evidence="4" id="KW-1185">Reference proteome</keyword>
<keyword evidence="1" id="KW-0472">Membrane</keyword>
<evidence type="ECO:0000256" key="1">
    <source>
        <dbReference type="SAM" id="Phobius"/>
    </source>
</evidence>
<feature type="domain" description="DUF8050" evidence="2">
    <location>
        <begin position="7"/>
        <end position="150"/>
    </location>
</feature>
<dbReference type="OrthoDB" id="112441at2157"/>
<reference evidence="3 4" key="1">
    <citation type="journal article" date="2015" name="Genome Announc.">
        <title>Complete Genome Sequence of Methanosphaerula palustris E1-9CT, a Hydrogenotrophic Methanogen Isolated from a Minerotrophic Fen Peatland.</title>
        <authorList>
            <person name="Cadillo-Quiroz H."/>
            <person name="Browne P."/>
            <person name="Kyrpides N."/>
            <person name="Woyke T."/>
            <person name="Goodwin L."/>
            <person name="Detter C."/>
            <person name="Yavitt J.B."/>
            <person name="Zinder S.H."/>
        </authorList>
    </citation>
    <scope>NUCLEOTIDE SEQUENCE [LARGE SCALE GENOMIC DNA]</scope>
    <source>
        <strain evidence="4">ATCC BAA-1556 / DSM 19958 / E1-9c</strain>
    </source>
</reference>
<dbReference type="eggNOG" id="arCOG08234">
    <property type="taxonomic scope" value="Archaea"/>
</dbReference>
<dbReference type="AlphaFoldDB" id="B8GEJ5"/>
<feature type="transmembrane region" description="Helical" evidence="1">
    <location>
        <begin position="36"/>
        <end position="59"/>
    </location>
</feature>
<keyword evidence="1" id="KW-1133">Transmembrane helix</keyword>
<dbReference type="KEGG" id="mpl:Mpal_2416"/>
<dbReference type="InterPro" id="IPR058363">
    <property type="entry name" value="DUF8050"/>
</dbReference>
<name>B8GEJ5_METPE</name>
<proteinExistence type="predicted"/>
<organism evidence="3 4">
    <name type="scientific">Methanosphaerula palustris (strain ATCC BAA-1556 / DSM 19958 / E1-9c)</name>
    <dbReference type="NCBI Taxonomy" id="521011"/>
    <lineage>
        <taxon>Archaea</taxon>
        <taxon>Methanobacteriati</taxon>
        <taxon>Methanobacteriota</taxon>
        <taxon>Stenosarchaea group</taxon>
        <taxon>Methanomicrobia</taxon>
        <taxon>Methanomicrobiales</taxon>
        <taxon>Methanoregulaceae</taxon>
        <taxon>Methanosphaerula</taxon>
    </lineage>
</organism>